<dbReference type="PANTHER" id="PTHR10625:SF10">
    <property type="entry name" value="HISTONE DEACETYLASE HDAC1"/>
    <property type="match status" value="1"/>
</dbReference>
<accession>A0A650CTL7</accession>
<evidence type="ECO:0000313" key="5">
    <source>
        <dbReference type="Proteomes" id="UP000474054"/>
    </source>
</evidence>
<name>A0A650CTL7_ACIAM</name>
<dbReference type="KEGG" id="aamb:D1866_03600"/>
<dbReference type="Proteomes" id="UP000426328">
    <property type="component" value="Chromosome"/>
</dbReference>
<dbReference type="PANTHER" id="PTHR10625">
    <property type="entry name" value="HISTONE DEACETYLASE HDAC1-RELATED"/>
    <property type="match status" value="1"/>
</dbReference>
<keyword evidence="4" id="KW-1185">Reference proteome</keyword>
<dbReference type="EMBL" id="WHYS01000002">
    <property type="protein sequence ID" value="MQL56271.1"/>
    <property type="molecule type" value="Genomic_DNA"/>
</dbReference>
<dbReference type="InterPro" id="IPR023801">
    <property type="entry name" value="His_deacetylse_dom"/>
</dbReference>
<dbReference type="Proteomes" id="UP000474054">
    <property type="component" value="Unassembled WGS sequence"/>
</dbReference>
<dbReference type="GO" id="GO:0004407">
    <property type="term" value="F:histone deacetylase activity"/>
    <property type="evidence" value="ECO:0007669"/>
    <property type="project" value="TreeGrafter"/>
</dbReference>
<reference evidence="2 5" key="1">
    <citation type="submission" date="2019-10" db="EMBL/GenBank/DDBJ databases">
        <title>Comparative genomics of sulfur disproportionating microorganisms.</title>
        <authorList>
            <person name="Ward L.M."/>
            <person name="Bertran E."/>
            <person name="Johnston D."/>
        </authorList>
    </citation>
    <scope>NUCLEOTIDE SEQUENCE [LARGE SCALE GENOMIC DNA]</scope>
    <source>
        <strain evidence="2 5">DSM 3772</strain>
    </source>
</reference>
<gene>
    <name evidence="3" type="ORF">D1866_03600</name>
    <name evidence="2" type="ORF">GFB69_11230</name>
</gene>
<dbReference type="EMBL" id="CP045482">
    <property type="protein sequence ID" value="QGR21194.1"/>
    <property type="molecule type" value="Genomic_DNA"/>
</dbReference>
<organism evidence="3 4">
    <name type="scientific">Acidianus ambivalens</name>
    <name type="common">Desulfurolobus ambivalens</name>
    <dbReference type="NCBI Taxonomy" id="2283"/>
    <lineage>
        <taxon>Archaea</taxon>
        <taxon>Thermoproteota</taxon>
        <taxon>Thermoprotei</taxon>
        <taxon>Sulfolobales</taxon>
        <taxon>Sulfolobaceae</taxon>
        <taxon>Acidianus</taxon>
    </lineage>
</organism>
<evidence type="ECO:0000313" key="3">
    <source>
        <dbReference type="EMBL" id="QGR21194.1"/>
    </source>
</evidence>
<dbReference type="Pfam" id="PF00850">
    <property type="entry name" value="Hist_deacetyl"/>
    <property type="match status" value="1"/>
</dbReference>
<sequence>MIGVIWDDRFLNISFSHPMIRDIAKARIRKFRELLDGIKDEILFIKPEPAKEEDLLIVHSKEYLRKLKEASNSPYIGFLDEGDTVHYPGMFDDILLILGGSLTTIKFSSFLDFIYIPLGGFHHALPCRAMGFCPINDIAIAAKILSKTRRVAILDVDAHHGNGIQRILYNDEILKINIFGYDGHFFPGDGKMDEIGEGKGKGLNLNVQLPRGSGDDAFAEALRVTQVLEDFRPDYLLVNAGVDGHKDDSLHFLNLSANSFNYLGQKVRRLQKELNFKVISYGGGGYGESSALCMFEYILGYLGKKDNPEEETKGNAERVKEEVDEILKTFYSIFVKNHS</sequence>
<proteinExistence type="predicted"/>
<dbReference type="PRINTS" id="PR01270">
    <property type="entry name" value="HDASUPER"/>
</dbReference>
<dbReference type="Gene3D" id="3.40.800.20">
    <property type="entry name" value="Histone deacetylase domain"/>
    <property type="match status" value="1"/>
</dbReference>
<dbReference type="InterPro" id="IPR000286">
    <property type="entry name" value="HDACs"/>
</dbReference>
<dbReference type="InterPro" id="IPR023696">
    <property type="entry name" value="Ureohydrolase_dom_sf"/>
</dbReference>
<dbReference type="GO" id="GO:0040029">
    <property type="term" value="P:epigenetic regulation of gene expression"/>
    <property type="evidence" value="ECO:0007669"/>
    <property type="project" value="TreeGrafter"/>
</dbReference>
<dbReference type="AlphaFoldDB" id="A0A650CTL7"/>
<dbReference type="GeneID" id="42778788"/>
<feature type="domain" description="Histone deacetylase" evidence="1">
    <location>
        <begin position="27"/>
        <end position="291"/>
    </location>
</feature>
<evidence type="ECO:0000313" key="4">
    <source>
        <dbReference type="Proteomes" id="UP000426328"/>
    </source>
</evidence>
<dbReference type="RefSeq" id="WP_152942813.1">
    <property type="nucleotide sequence ID" value="NZ_CP045482.1"/>
</dbReference>
<evidence type="ECO:0000259" key="1">
    <source>
        <dbReference type="Pfam" id="PF00850"/>
    </source>
</evidence>
<dbReference type="SUPFAM" id="SSF52768">
    <property type="entry name" value="Arginase/deacetylase"/>
    <property type="match status" value="1"/>
</dbReference>
<evidence type="ECO:0000313" key="2">
    <source>
        <dbReference type="EMBL" id="MQL56271.1"/>
    </source>
</evidence>
<protein>
    <submittedName>
        <fullName evidence="3">Histone deacetylase family protein</fullName>
    </submittedName>
</protein>
<dbReference type="InterPro" id="IPR037138">
    <property type="entry name" value="His_deacetylse_dom_sf"/>
</dbReference>
<reference evidence="3 4" key="2">
    <citation type="submission" date="2019-10" db="EMBL/GenBank/DDBJ databases">
        <title>Genome Sequences from Six Type Strain Members of the Archaeal Family Sulfolobaceae: Acidianus ambivalens, Acidianus infernus, Metallosphaera prunae, Stygiolobus azoricus, Sulfolobus metallicus, and Sulfurisphaera ohwakuensis.</title>
        <authorList>
            <person name="Counts J.A."/>
            <person name="Kelly R.M."/>
        </authorList>
    </citation>
    <scope>NUCLEOTIDE SEQUENCE [LARGE SCALE GENOMIC DNA]</scope>
    <source>
        <strain evidence="3 4">LEI 10</strain>
    </source>
</reference>